<gene>
    <name evidence="3" type="ORF">DTX73_00820</name>
</gene>
<dbReference type="InterPro" id="IPR004341">
    <property type="entry name" value="CAT_RNA-bd_dom"/>
</dbReference>
<dbReference type="InterPro" id="IPR011608">
    <property type="entry name" value="PRD"/>
</dbReference>
<dbReference type="InterPro" id="IPR036650">
    <property type="entry name" value="CAT_RNA-bd_dom_sf"/>
</dbReference>
<name>A0A7V7GR32_ENTFC</name>
<dbReference type="GO" id="GO:0006355">
    <property type="term" value="P:regulation of DNA-templated transcription"/>
    <property type="evidence" value="ECO:0007669"/>
    <property type="project" value="InterPro"/>
</dbReference>
<dbReference type="Pfam" id="PF03123">
    <property type="entry name" value="CAT_RBD"/>
    <property type="match status" value="1"/>
</dbReference>
<dbReference type="SMART" id="SM01061">
    <property type="entry name" value="CAT_RBD"/>
    <property type="match status" value="1"/>
</dbReference>
<dbReference type="SUPFAM" id="SSF50151">
    <property type="entry name" value="SacY-like RNA-binding domain"/>
    <property type="match status" value="1"/>
</dbReference>
<evidence type="ECO:0000259" key="2">
    <source>
        <dbReference type="PROSITE" id="PS51372"/>
    </source>
</evidence>
<keyword evidence="1" id="KW-0677">Repeat</keyword>
<evidence type="ECO:0000313" key="3">
    <source>
        <dbReference type="EMBL" id="KAA0692812.1"/>
    </source>
</evidence>
<feature type="domain" description="PRD" evidence="2">
    <location>
        <begin position="65"/>
        <end position="170"/>
    </location>
</feature>
<dbReference type="NCBIfam" id="NF046042">
    <property type="entry name" value="LicT"/>
    <property type="match status" value="1"/>
</dbReference>
<dbReference type="RefSeq" id="WP_104880822.1">
    <property type="nucleotide sequence ID" value="NZ_CAMRPW010000018.1"/>
</dbReference>
<dbReference type="Gene3D" id="1.10.1790.10">
    <property type="entry name" value="PRD domain"/>
    <property type="match status" value="2"/>
</dbReference>
<dbReference type="InterPro" id="IPR050661">
    <property type="entry name" value="BglG_antiterminators"/>
</dbReference>
<protein>
    <submittedName>
        <fullName evidence="3">PRD domain-containing protein</fullName>
    </submittedName>
</protein>
<dbReference type="PROSITE" id="PS51372">
    <property type="entry name" value="PRD_2"/>
    <property type="match status" value="2"/>
</dbReference>
<dbReference type="Proteomes" id="UP000448762">
    <property type="component" value="Unassembled WGS sequence"/>
</dbReference>
<evidence type="ECO:0000256" key="1">
    <source>
        <dbReference type="ARBA" id="ARBA00022737"/>
    </source>
</evidence>
<sequence length="278" mass="32246">MVIHRILNNNVAIILDDQGEEQIVCGKGIAFKKRIGDSIDESSVNQVFVLKNEMVNEHLLQLLKEIPMEIIGLTNEIVEMANLALGKQLKESLVISLSDHIACAIDNYRKGITLKNVLIWDIKRFYEREFSIGVRAVEMIKEKKAIELPIDEAGFIALHIVNSESTEENMDQTVQITQMIQEIANIVKYQFSIEYNTESVHYYRFITHLKFFAQRIILNKEDSKEVDAYLYEMVKANYNDAYQGTLKIGKFLQEKYNYTLNDDDRLYLMIHINRIVST</sequence>
<dbReference type="GO" id="GO:0003723">
    <property type="term" value="F:RNA binding"/>
    <property type="evidence" value="ECO:0007669"/>
    <property type="project" value="InterPro"/>
</dbReference>
<reference evidence="3 4" key="1">
    <citation type="submission" date="2018-07" db="EMBL/GenBank/DDBJ databases">
        <title>High quality draft genome sequencing of Enterococcus faecium exhibiting probiotic potential isolated from mucus of freshwater fish.</title>
        <authorList>
            <person name="El-Jeni R."/>
            <person name="Ghedira K."/>
            <person name="Abdelhak S."/>
            <person name="El-Bour M."/>
            <person name="Bouhaouala-Zahar B."/>
        </authorList>
    </citation>
    <scope>NUCLEOTIDE SEQUENCE [LARGE SCALE GENOMIC DNA]</scope>
    <source>
        <strain evidence="3 4">R.A73</strain>
    </source>
</reference>
<dbReference type="EMBL" id="QOVC01000001">
    <property type="protein sequence ID" value="KAA0692812.1"/>
    <property type="molecule type" value="Genomic_DNA"/>
</dbReference>
<dbReference type="PANTHER" id="PTHR30185:SF15">
    <property type="entry name" value="CRYPTIC BETA-GLUCOSIDE BGL OPERON ANTITERMINATOR"/>
    <property type="match status" value="1"/>
</dbReference>
<dbReference type="AlphaFoldDB" id="A0A7V7GR32"/>
<dbReference type="Gene3D" id="2.30.24.10">
    <property type="entry name" value="CAT RNA-binding domain"/>
    <property type="match status" value="1"/>
</dbReference>
<evidence type="ECO:0000313" key="4">
    <source>
        <dbReference type="Proteomes" id="UP000448762"/>
    </source>
</evidence>
<dbReference type="SUPFAM" id="SSF63520">
    <property type="entry name" value="PTS-regulatory domain, PRD"/>
    <property type="match status" value="2"/>
</dbReference>
<dbReference type="PANTHER" id="PTHR30185">
    <property type="entry name" value="CRYPTIC BETA-GLUCOSIDE BGL OPERON ANTITERMINATOR"/>
    <property type="match status" value="1"/>
</dbReference>
<proteinExistence type="predicted"/>
<comment type="caution">
    <text evidence="3">The sequence shown here is derived from an EMBL/GenBank/DDBJ whole genome shotgun (WGS) entry which is preliminary data.</text>
</comment>
<feature type="domain" description="PRD" evidence="2">
    <location>
        <begin position="171"/>
        <end position="278"/>
    </location>
</feature>
<accession>A0A7V7GR32</accession>
<dbReference type="Pfam" id="PF00874">
    <property type="entry name" value="PRD"/>
    <property type="match status" value="2"/>
</dbReference>
<dbReference type="InterPro" id="IPR036634">
    <property type="entry name" value="PRD_sf"/>
</dbReference>
<organism evidence="3 4">
    <name type="scientific">Enterococcus faecium</name>
    <name type="common">Streptococcus faecium</name>
    <dbReference type="NCBI Taxonomy" id="1352"/>
    <lineage>
        <taxon>Bacteria</taxon>
        <taxon>Bacillati</taxon>
        <taxon>Bacillota</taxon>
        <taxon>Bacilli</taxon>
        <taxon>Lactobacillales</taxon>
        <taxon>Enterococcaceae</taxon>
        <taxon>Enterococcus</taxon>
    </lineage>
</organism>